<dbReference type="PANTHER" id="PTHR43591">
    <property type="entry name" value="METHYLTRANSFERASE"/>
    <property type="match status" value="1"/>
</dbReference>
<proteinExistence type="predicted"/>
<dbReference type="RefSeq" id="WP_127733885.1">
    <property type="nucleotide sequence ID" value="NZ_SACP01000044.1"/>
</dbReference>
<feature type="domain" description="Methyltransferase" evidence="1">
    <location>
        <begin position="49"/>
        <end position="146"/>
    </location>
</feature>
<dbReference type="GO" id="GO:0008168">
    <property type="term" value="F:methyltransferase activity"/>
    <property type="evidence" value="ECO:0007669"/>
    <property type="project" value="UniProtKB-KW"/>
</dbReference>
<dbReference type="Gene3D" id="3.40.50.150">
    <property type="entry name" value="Vaccinia Virus protein VP39"/>
    <property type="match status" value="1"/>
</dbReference>
<keyword evidence="2" id="KW-0808">Transferase</keyword>
<evidence type="ECO:0000259" key="1">
    <source>
        <dbReference type="Pfam" id="PF13649"/>
    </source>
</evidence>
<dbReference type="GO" id="GO:0032259">
    <property type="term" value="P:methylation"/>
    <property type="evidence" value="ECO:0007669"/>
    <property type="project" value="UniProtKB-KW"/>
</dbReference>
<dbReference type="CDD" id="cd02440">
    <property type="entry name" value="AdoMet_MTases"/>
    <property type="match status" value="1"/>
</dbReference>
<dbReference type="AlphaFoldDB" id="A0A437NT87"/>
<keyword evidence="2" id="KW-0489">Methyltransferase</keyword>
<dbReference type="InterPro" id="IPR041698">
    <property type="entry name" value="Methyltransf_25"/>
</dbReference>
<dbReference type="Pfam" id="PF13649">
    <property type="entry name" value="Methyltransf_25"/>
    <property type="match status" value="1"/>
</dbReference>
<dbReference type="EMBL" id="SACP01000044">
    <property type="protein sequence ID" value="RVU13243.1"/>
    <property type="molecule type" value="Genomic_DNA"/>
</dbReference>
<name>A0A437NT87_9HYPH</name>
<sequence>MPEEIPQSEYWNGEVGVRWARMQAELDAVFAPLTAAFLDGLDLPPGGRVLDVGCGCGETALIAAGRVGAGGDVLGVDISQPMLDRARERARAVPPGHAALSFLEADAQTHPFAPDRDVVLSRFGTMFFDDTAAAFANLARALRPGGRLALLCWRGLPENPWVARAREAVLTVVPEPATPTPGGPGPFRFADIEALEQVLRRLGFADVATARVDRMLTLGRDAADATRFAVTVGPVSGLLRDLDAPMRERAAAAVTAALPQTGPVRLAAGCWRVTARRPD</sequence>
<reference evidence="2 3" key="1">
    <citation type="submission" date="2019-01" db="EMBL/GenBank/DDBJ databases">
        <authorList>
            <person name="Chen W.-M."/>
        </authorList>
    </citation>
    <scope>NUCLEOTIDE SEQUENCE [LARGE SCALE GENOMIC DNA]</scope>
    <source>
        <strain evidence="2 3">TER-1</strain>
    </source>
</reference>
<dbReference type="InterPro" id="IPR029063">
    <property type="entry name" value="SAM-dependent_MTases_sf"/>
</dbReference>
<organism evidence="2 3">
    <name type="scientific">Methylobacterium oryzihabitans</name>
    <dbReference type="NCBI Taxonomy" id="2499852"/>
    <lineage>
        <taxon>Bacteria</taxon>
        <taxon>Pseudomonadati</taxon>
        <taxon>Pseudomonadota</taxon>
        <taxon>Alphaproteobacteria</taxon>
        <taxon>Hyphomicrobiales</taxon>
        <taxon>Methylobacteriaceae</taxon>
        <taxon>Methylobacterium</taxon>
    </lineage>
</organism>
<dbReference type="PANTHER" id="PTHR43591:SF24">
    <property type="entry name" value="2-METHOXY-6-POLYPRENYL-1,4-BENZOQUINOL METHYLASE, MITOCHONDRIAL"/>
    <property type="match status" value="1"/>
</dbReference>
<dbReference type="OrthoDB" id="9777638at2"/>
<comment type="caution">
    <text evidence="2">The sequence shown here is derived from an EMBL/GenBank/DDBJ whole genome shotgun (WGS) entry which is preliminary data.</text>
</comment>
<keyword evidence="3" id="KW-1185">Reference proteome</keyword>
<evidence type="ECO:0000313" key="2">
    <source>
        <dbReference type="EMBL" id="RVU13243.1"/>
    </source>
</evidence>
<protein>
    <submittedName>
        <fullName evidence="2">Methyltransferase domain-containing protein</fullName>
    </submittedName>
</protein>
<accession>A0A437NT87</accession>
<dbReference type="Proteomes" id="UP000286997">
    <property type="component" value="Unassembled WGS sequence"/>
</dbReference>
<gene>
    <name evidence="2" type="ORF">EOE48_26500</name>
</gene>
<dbReference type="SUPFAM" id="SSF53335">
    <property type="entry name" value="S-adenosyl-L-methionine-dependent methyltransferases"/>
    <property type="match status" value="1"/>
</dbReference>
<evidence type="ECO:0000313" key="3">
    <source>
        <dbReference type="Proteomes" id="UP000286997"/>
    </source>
</evidence>